<feature type="region of interest" description="Disordered" evidence="1">
    <location>
        <begin position="1"/>
        <end position="31"/>
    </location>
</feature>
<dbReference type="PANTHER" id="PTHR33416:SF20">
    <property type="entry name" value="NUCLEAR PORE COMPLEX PROTEIN NUP1"/>
    <property type="match status" value="1"/>
</dbReference>
<organism evidence="2 3">
    <name type="scientific">Cocos nucifera</name>
    <name type="common">Coconut palm</name>
    <dbReference type="NCBI Taxonomy" id="13894"/>
    <lineage>
        <taxon>Eukaryota</taxon>
        <taxon>Viridiplantae</taxon>
        <taxon>Streptophyta</taxon>
        <taxon>Embryophyta</taxon>
        <taxon>Tracheophyta</taxon>
        <taxon>Spermatophyta</taxon>
        <taxon>Magnoliopsida</taxon>
        <taxon>Liliopsida</taxon>
        <taxon>Arecaceae</taxon>
        <taxon>Arecoideae</taxon>
        <taxon>Cocoseae</taxon>
        <taxon>Attaleinae</taxon>
        <taxon>Cocos</taxon>
    </lineage>
</organism>
<dbReference type="GO" id="GO:0005635">
    <property type="term" value="C:nuclear envelope"/>
    <property type="evidence" value="ECO:0007669"/>
    <property type="project" value="TreeGrafter"/>
</dbReference>
<reference evidence="2" key="1">
    <citation type="journal article" date="2017" name="Gigascience">
        <title>The genome draft of coconut (Cocos nucifera).</title>
        <authorList>
            <person name="Xiao Y."/>
            <person name="Xu P."/>
            <person name="Fan H."/>
            <person name="Baudouin L."/>
            <person name="Xia W."/>
            <person name="Bocs S."/>
            <person name="Xu J."/>
            <person name="Li Q."/>
            <person name="Guo A."/>
            <person name="Zhou L."/>
            <person name="Li J."/>
            <person name="Wu Y."/>
            <person name="Ma Z."/>
            <person name="Armero A."/>
            <person name="Issali A.E."/>
            <person name="Liu N."/>
            <person name="Peng M."/>
            <person name="Yang Y."/>
        </authorList>
    </citation>
    <scope>NUCLEOTIDE SEQUENCE</scope>
    <source>
        <tissue evidence="2">Spear leaf of Hainan Tall coconut</tissue>
    </source>
</reference>
<evidence type="ECO:0000313" key="2">
    <source>
        <dbReference type="EMBL" id="KAG1335569.1"/>
    </source>
</evidence>
<dbReference type="GO" id="GO:0071763">
    <property type="term" value="P:nuclear membrane organization"/>
    <property type="evidence" value="ECO:0007669"/>
    <property type="project" value="TreeGrafter"/>
</dbReference>
<accession>A0A8K0I4T2</accession>
<feature type="region of interest" description="Disordered" evidence="1">
    <location>
        <begin position="461"/>
        <end position="484"/>
    </location>
</feature>
<gene>
    <name evidence="2" type="ORF">COCNU_03G016880</name>
</gene>
<name>A0A8K0I4T2_COCNU</name>
<dbReference type="Proteomes" id="UP000797356">
    <property type="component" value="Chromosome 3"/>
</dbReference>
<sequence>MVTAVPSGRESSSSMEFGTERKASSGRSDETNRLIELLKSRTTDLPNDDGHAGGFIAEATEGTLGPHDLIASGELALQSDYQMTPKIFYSHHTKAHGVGSSPVEIARAYMESLTSASDHDSRSGKSEIEKSSVGNNISSPKLPPSAAKTPICWPGAVVPSNHYYHTFQTQRGRTGLHNIPRTPYSGSMFSRSTSQFQGGGECRKISLTGWNQALTSVFGSDMVVKRTLDDGFTSVGPVHQIHQKNVPNACIETAPSGFAISFSQPSAQPEKGASKGTLLEFQSAKANDEISRYVAGSSTVHPQSSATACKILRQLERTVPSPKEKSPHLKLDIAGMKVPSMPSAPVMGGQGDRFNVSVYDDQKLGGLFGRDIGAQEHVDAEKVLPGLYMSKNHEDKLLSCPSQSSQQGNTTAGSEVFQIPRPVHHSSGFKPTLSSLFTSNPMSESSDNGCSFTFPVSVASNSFPEPPPTPTVTKSQAVSRMSSNSEGSIPSFSFGSSTDDNGLVFSFGSIASSTLTETAIPGFKFGSNENRRLSFKSLSRDAICY</sequence>
<evidence type="ECO:0000256" key="1">
    <source>
        <dbReference type="SAM" id="MobiDB-lite"/>
    </source>
</evidence>
<protein>
    <submittedName>
        <fullName evidence="2">Uncharacterized protein</fullName>
    </submittedName>
</protein>
<comment type="caution">
    <text evidence="2">The sequence shown here is derived from an EMBL/GenBank/DDBJ whole genome shotgun (WGS) entry which is preliminary data.</text>
</comment>
<proteinExistence type="predicted"/>
<evidence type="ECO:0000313" key="3">
    <source>
        <dbReference type="Proteomes" id="UP000797356"/>
    </source>
</evidence>
<dbReference type="AlphaFoldDB" id="A0A8K0I4T2"/>
<dbReference type="EMBL" id="CM017874">
    <property type="protein sequence ID" value="KAG1335569.1"/>
    <property type="molecule type" value="Genomic_DNA"/>
</dbReference>
<keyword evidence="3" id="KW-1185">Reference proteome</keyword>
<feature type="compositionally biased region" description="Basic and acidic residues" evidence="1">
    <location>
        <begin position="18"/>
        <end position="31"/>
    </location>
</feature>
<dbReference type="PANTHER" id="PTHR33416">
    <property type="entry name" value="NUCLEAR PORE COMPLEX PROTEIN NUP1"/>
    <property type="match status" value="1"/>
</dbReference>
<dbReference type="OrthoDB" id="653151at2759"/>
<feature type="compositionally biased region" description="Polar residues" evidence="1">
    <location>
        <begin position="471"/>
        <end position="484"/>
    </location>
</feature>
<feature type="compositionally biased region" description="Basic and acidic residues" evidence="1">
    <location>
        <begin position="117"/>
        <end position="130"/>
    </location>
</feature>
<feature type="region of interest" description="Disordered" evidence="1">
    <location>
        <begin position="114"/>
        <end position="145"/>
    </location>
</feature>
<reference evidence="2" key="2">
    <citation type="submission" date="2019-07" db="EMBL/GenBank/DDBJ databases">
        <authorList>
            <person name="Yang Y."/>
            <person name="Bocs S."/>
            <person name="Baudouin L."/>
        </authorList>
    </citation>
    <scope>NUCLEOTIDE SEQUENCE</scope>
    <source>
        <tissue evidence="2">Spear leaf of Hainan Tall coconut</tissue>
    </source>
</reference>